<dbReference type="FunFam" id="3.80.10.10:FF:000041">
    <property type="entry name" value="LRR receptor-like serine/threonine-protein kinase ERECTA"/>
    <property type="match status" value="1"/>
</dbReference>
<keyword evidence="5" id="KW-0812">Transmembrane</keyword>
<dbReference type="SMART" id="SM00369">
    <property type="entry name" value="LRR_TYP"/>
    <property type="match status" value="7"/>
</dbReference>
<evidence type="ECO:0000256" key="2">
    <source>
        <dbReference type="ARBA" id="ARBA00009592"/>
    </source>
</evidence>
<feature type="compositionally biased region" description="Acidic residues" evidence="12">
    <location>
        <begin position="1410"/>
        <end position="1421"/>
    </location>
</feature>
<feature type="compositionally biased region" description="Polar residues" evidence="12">
    <location>
        <begin position="1138"/>
        <end position="1163"/>
    </location>
</feature>
<dbReference type="InterPro" id="IPR046956">
    <property type="entry name" value="RLP23-like"/>
</dbReference>
<keyword evidence="8" id="KW-1133">Transmembrane helix</keyword>
<protein>
    <submittedName>
        <fullName evidence="16">Leucine-rich repeat</fullName>
    </submittedName>
</protein>
<reference evidence="16 17" key="1">
    <citation type="submission" date="2020-12" db="EMBL/GenBank/DDBJ databases">
        <title>Concerted genomic and epigenomic changes stabilize Arabidopsis allopolyploids.</title>
        <authorList>
            <person name="Chen Z."/>
        </authorList>
    </citation>
    <scope>NUCLEOTIDE SEQUENCE [LARGE SCALE GENOMIC DNA]</scope>
    <source>
        <strain evidence="16">Allo738</strain>
        <tissue evidence="16">Leaf</tissue>
    </source>
</reference>
<dbReference type="PANTHER" id="PTHR48061">
    <property type="entry name" value="LEUCINE-RICH REPEAT RECEPTOR PROTEIN KINASE EMS1-LIKE-RELATED"/>
    <property type="match status" value="1"/>
</dbReference>
<dbReference type="Pfam" id="PF23598">
    <property type="entry name" value="LRR_14"/>
    <property type="match status" value="1"/>
</dbReference>
<dbReference type="InterPro" id="IPR001611">
    <property type="entry name" value="Leu-rich_rpt"/>
</dbReference>
<evidence type="ECO:0000256" key="6">
    <source>
        <dbReference type="ARBA" id="ARBA00022729"/>
    </source>
</evidence>
<feature type="compositionally biased region" description="Polar residues" evidence="12">
    <location>
        <begin position="602"/>
        <end position="611"/>
    </location>
</feature>
<dbReference type="Pfam" id="PF00560">
    <property type="entry name" value="LRR_1"/>
    <property type="match status" value="1"/>
</dbReference>
<feature type="domain" description="Disease resistance R13L4/SHOC-2-like LRR" evidence="15">
    <location>
        <begin position="102"/>
        <end position="194"/>
    </location>
</feature>
<keyword evidence="17" id="KW-1185">Reference proteome</keyword>
<gene>
    <name evidence="16" type="ORF">ISN45_Aa07g038380</name>
</gene>
<feature type="compositionally biased region" description="Basic and acidic residues" evidence="12">
    <location>
        <begin position="1388"/>
        <end position="1399"/>
    </location>
</feature>
<evidence type="ECO:0000256" key="1">
    <source>
        <dbReference type="ARBA" id="ARBA00004251"/>
    </source>
</evidence>
<feature type="signal peptide" evidence="13">
    <location>
        <begin position="1"/>
        <end position="22"/>
    </location>
</feature>
<feature type="region of interest" description="Disordered" evidence="12">
    <location>
        <begin position="1090"/>
        <end position="1193"/>
    </location>
</feature>
<feature type="chain" id="PRO_5035920127" evidence="13">
    <location>
        <begin position="23"/>
        <end position="1568"/>
    </location>
</feature>
<accession>A0A8T1YDD4</accession>
<dbReference type="Proteomes" id="UP000694240">
    <property type="component" value="Chromosome 12"/>
</dbReference>
<comment type="subcellular location">
    <subcellularLocation>
        <location evidence="1">Cell membrane</location>
        <topology evidence="1">Single-pass type I membrane protein</topology>
    </subcellularLocation>
</comment>
<feature type="region of interest" description="Disordered" evidence="12">
    <location>
        <begin position="576"/>
        <end position="622"/>
    </location>
</feature>
<feature type="compositionally biased region" description="Low complexity" evidence="12">
    <location>
        <begin position="1253"/>
        <end position="1266"/>
    </location>
</feature>
<keyword evidence="11" id="KW-0325">Glycoprotein</keyword>
<keyword evidence="4" id="KW-0433">Leucine-rich repeat</keyword>
<feature type="compositionally biased region" description="Acidic residues" evidence="12">
    <location>
        <begin position="1293"/>
        <end position="1306"/>
    </location>
</feature>
<evidence type="ECO:0000259" key="15">
    <source>
        <dbReference type="Pfam" id="PF23598"/>
    </source>
</evidence>
<keyword evidence="7" id="KW-0677">Repeat</keyword>
<feature type="compositionally biased region" description="Acidic residues" evidence="12">
    <location>
        <begin position="1332"/>
        <end position="1345"/>
    </location>
</feature>
<feature type="compositionally biased region" description="Polar residues" evidence="12">
    <location>
        <begin position="1500"/>
        <end position="1510"/>
    </location>
</feature>
<comment type="similarity">
    <text evidence="2">Belongs to the RLP family.</text>
</comment>
<feature type="compositionally biased region" description="Basic and acidic residues" evidence="12">
    <location>
        <begin position="1307"/>
        <end position="1322"/>
    </location>
</feature>
<evidence type="ECO:0000256" key="4">
    <source>
        <dbReference type="ARBA" id="ARBA00022614"/>
    </source>
</evidence>
<comment type="caution">
    <text evidence="16">The sequence shown here is derived from an EMBL/GenBank/DDBJ whole genome shotgun (WGS) entry which is preliminary data.</text>
</comment>
<evidence type="ECO:0000256" key="13">
    <source>
        <dbReference type="SAM" id="SignalP"/>
    </source>
</evidence>
<name>A0A8T1YDD4_9BRAS</name>
<feature type="region of interest" description="Disordered" evidence="12">
    <location>
        <begin position="1215"/>
        <end position="1512"/>
    </location>
</feature>
<evidence type="ECO:0000256" key="5">
    <source>
        <dbReference type="ARBA" id="ARBA00022692"/>
    </source>
</evidence>
<organism evidence="16 17">
    <name type="scientific">Arabidopsis thaliana x Arabidopsis arenosa</name>
    <dbReference type="NCBI Taxonomy" id="1240361"/>
    <lineage>
        <taxon>Eukaryota</taxon>
        <taxon>Viridiplantae</taxon>
        <taxon>Streptophyta</taxon>
        <taxon>Embryophyta</taxon>
        <taxon>Tracheophyta</taxon>
        <taxon>Spermatophyta</taxon>
        <taxon>Magnoliopsida</taxon>
        <taxon>eudicotyledons</taxon>
        <taxon>Gunneridae</taxon>
        <taxon>Pentapetalae</taxon>
        <taxon>rosids</taxon>
        <taxon>malvids</taxon>
        <taxon>Brassicales</taxon>
        <taxon>Brassicaceae</taxon>
        <taxon>Camelineae</taxon>
        <taxon>Arabidopsis</taxon>
    </lineage>
</organism>
<dbReference type="EMBL" id="JAEFBK010000012">
    <property type="protein sequence ID" value="KAG7543964.1"/>
    <property type="molecule type" value="Genomic_DNA"/>
</dbReference>
<keyword evidence="9" id="KW-0472">Membrane</keyword>
<evidence type="ECO:0000256" key="3">
    <source>
        <dbReference type="ARBA" id="ARBA00022475"/>
    </source>
</evidence>
<evidence type="ECO:0000256" key="11">
    <source>
        <dbReference type="ARBA" id="ARBA00023180"/>
    </source>
</evidence>
<evidence type="ECO:0000256" key="8">
    <source>
        <dbReference type="ARBA" id="ARBA00022989"/>
    </source>
</evidence>
<keyword evidence="6 13" id="KW-0732">Signal</keyword>
<evidence type="ECO:0000313" key="16">
    <source>
        <dbReference type="EMBL" id="KAG7543964.1"/>
    </source>
</evidence>
<dbReference type="PROSITE" id="PS51450">
    <property type="entry name" value="LRR"/>
    <property type="match status" value="1"/>
</dbReference>
<dbReference type="InterPro" id="IPR003591">
    <property type="entry name" value="Leu-rich_rpt_typical-subtyp"/>
</dbReference>
<keyword evidence="10" id="KW-0675">Receptor</keyword>
<evidence type="ECO:0000313" key="17">
    <source>
        <dbReference type="Proteomes" id="UP000694240"/>
    </source>
</evidence>
<keyword evidence="3" id="KW-1003">Cell membrane</keyword>
<dbReference type="PANTHER" id="PTHR48061:SF2">
    <property type="entry name" value="RECEPTOR LIKE PROTEIN 30-LIKE"/>
    <property type="match status" value="1"/>
</dbReference>
<dbReference type="Pfam" id="PF09331">
    <property type="entry name" value="DUF1985"/>
    <property type="match status" value="1"/>
</dbReference>
<dbReference type="Pfam" id="PF13855">
    <property type="entry name" value="LRR_8"/>
    <property type="match status" value="1"/>
</dbReference>
<feature type="domain" description="DUF1985" evidence="14">
    <location>
        <begin position="693"/>
        <end position="840"/>
    </location>
</feature>
<dbReference type="InterPro" id="IPR015410">
    <property type="entry name" value="DUF1985"/>
</dbReference>
<evidence type="ECO:0000256" key="12">
    <source>
        <dbReference type="SAM" id="MobiDB-lite"/>
    </source>
</evidence>
<evidence type="ECO:0000256" key="9">
    <source>
        <dbReference type="ARBA" id="ARBA00023136"/>
    </source>
</evidence>
<feature type="region of interest" description="Disordered" evidence="12">
    <location>
        <begin position="993"/>
        <end position="1034"/>
    </location>
</feature>
<evidence type="ECO:0000256" key="10">
    <source>
        <dbReference type="ARBA" id="ARBA00023170"/>
    </source>
</evidence>
<dbReference type="InterPro" id="IPR055414">
    <property type="entry name" value="LRR_R13L4/SHOC2-like"/>
</dbReference>
<evidence type="ECO:0000256" key="7">
    <source>
        <dbReference type="ARBA" id="ARBA00022737"/>
    </source>
</evidence>
<proteinExistence type="inferred from homology"/>
<dbReference type="GO" id="GO:0005886">
    <property type="term" value="C:plasma membrane"/>
    <property type="evidence" value="ECO:0007669"/>
    <property type="project" value="UniProtKB-SubCell"/>
</dbReference>
<evidence type="ECO:0000259" key="14">
    <source>
        <dbReference type="Pfam" id="PF09331"/>
    </source>
</evidence>
<sequence>MMKSHLAVFLITCFFCCVFVTSDSVYTLPFPFPRDQVEILLALKNEFPSFNCDLTWKLDYFGRMDTRANISSWTKDSNSFSGVSFDSVTGVVKELSLGRQCLTSLMANSSLFRFQHLRYLDLSENHFDSSSIPSGFDRLTYLESLDLSKNWFIGEVPSSISNLSRLTILDLSYNKLTGRIPNLHNLTLLENIDLSYNKFSGPIPAYLFTMPFLVSLNLRQNHLSDPLENINPSATSKLIILDMAYNLMSHRILEPISKLANLMRIDLSFQKTPYTFNFDFLLFKSLERLDLSGNNVSVVGTGSENLTHLELSSCNITEFPMFIKDLQRLWWLDISNNRIKGKVPELLWNLPSMLHVNLSHNSFDSLEGTPKIILNSSISELDLSSNAFKGSFPIIPPYVHIMAASNNYFTGGIPLIFCKRFRLSLLDLSNNNFSGSIPRCLTNVSLGLEALKLSNNNLTERLPDIEDRLVLLDVGHNQISGKLPRSLVNCTSLKFLNVEGNYINDTFPFWLKALTRLEIIVLRSNRFHGPISSPEISLSFTALRIIDISRNSFNGSLPQNYFANWSAPLMRSSAGNLNQKSPVGRSRPSVSFEDDDDPFVSAKSTPSHSNPPSRPVIPEPDREKLPKRLYATDCYPPVGRINAYSKPEYLLDLVEILEGTKELNYLRASCFGPLFQLPVRRCSFSGKLVHQMLCRGLYTKKKHELWFVFAGQPFRFSLREYAILTGLDCRPYSKRSDILKSQQIIEPKNPYWNVLIGEEHKVVLIKDIVEWLRADKMKPKKDKMEDWRRLRLALIVIVEGILVCSSQPVKASVQVVEMVSDLQRFEAFPWGRESFLLTMRMVKVSSKVSSLAGLIVKFNQSHSSTHGFPLVFQLLMLKAIPEFEKYLPNPDDTQTMGDGSITTLPPLKTFHNSNIMETELIEGLDIAPLLPCDDPPHPSINDWGDEVSDPALDYMESLIGRGYKFKRGDWRGGWRSWPPIVVDENLKEDNVRKPKKVSFRRPNKNFEIPETSQGGPSKGKGKVTEDEDICPPKGPEGQDILYALIMEHVNAKFRELKDELIVELCRRVGVEKSLMKDELLDEIISNLRHGGKFPTPSSGDDIVPPPPPPPKKSFSPGKDKDTGGHTSVPSTEAGGHTSVPSTEASSPGTSKGTIGQTSDSTHVQIDPPAPPGPQTPSFGLDQSKGKSNTQILEEFQKQAWSEYGGLSDVLQNISQSYASPSGPTAGLFASGPSVYVPSGTGPSAFGPSETVVSASTDASTSSPSTAGVSTPKFSGDHNPKDFQTPLPTIHEDNADEMEDEMVVDEVLDAKAAKEKFSHDHNPNDFQTPHQDIEDDETEESEDGENTDQVPVEKSVGGSENVDVVVDCEERKEDVIGKSVGVSETAGEDVLREDKSRSGDDSSDGSHGVSDPEDVQDDEDVVQAEANKAWPPELFKSPKAADVQQVDSQEPNAGGGVAKSKKRKHSSVGDGVEGNSSKPMLPSKRARNKPQRFRDPVQEVPGTNNDPQTTDDVLHPLAKVNDELRKKFLSSLKNYRSREFVLDGHVVPKSFFKDMHTPQQPVHQEVRFI</sequence>
<feature type="compositionally biased region" description="Basic residues" evidence="12">
    <location>
        <begin position="993"/>
        <end position="1003"/>
    </location>
</feature>